<dbReference type="PANTHER" id="PTHR22911:SF76">
    <property type="entry name" value="EAMA DOMAIN-CONTAINING PROTEIN"/>
    <property type="match status" value="1"/>
</dbReference>
<feature type="transmembrane region" description="Helical" evidence="1">
    <location>
        <begin position="235"/>
        <end position="255"/>
    </location>
</feature>
<dbReference type="Proteomes" id="UP000016986">
    <property type="component" value="Unassembled WGS sequence"/>
</dbReference>
<accession>U2YER2</accession>
<feature type="transmembrane region" description="Helical" evidence="1">
    <location>
        <begin position="28"/>
        <end position="45"/>
    </location>
</feature>
<evidence type="ECO:0000313" key="3">
    <source>
        <dbReference type="EMBL" id="GAD52316.1"/>
    </source>
</evidence>
<gene>
    <name evidence="3" type="ORF">MBEHAL_1076</name>
</gene>
<feature type="domain" description="EamA" evidence="2">
    <location>
        <begin position="144"/>
        <end position="274"/>
    </location>
</feature>
<keyword evidence="1" id="KW-0812">Transmembrane</keyword>
<feature type="transmembrane region" description="Helical" evidence="1">
    <location>
        <begin position="147"/>
        <end position="166"/>
    </location>
</feature>
<comment type="caution">
    <text evidence="3">The sequence shown here is derived from an EMBL/GenBank/DDBJ whole genome shotgun (WGS) entry which is preliminary data.</text>
</comment>
<evidence type="ECO:0000256" key="1">
    <source>
        <dbReference type="SAM" id="Phobius"/>
    </source>
</evidence>
<keyword evidence="1" id="KW-1133">Transmembrane helix</keyword>
<dbReference type="AlphaFoldDB" id="U2YER2"/>
<feature type="transmembrane region" description="Helical" evidence="1">
    <location>
        <begin position="178"/>
        <end position="200"/>
    </location>
</feature>
<evidence type="ECO:0000313" key="4">
    <source>
        <dbReference type="Proteomes" id="UP000016986"/>
    </source>
</evidence>
<feature type="transmembrane region" description="Helical" evidence="1">
    <location>
        <begin position="57"/>
        <end position="77"/>
    </location>
</feature>
<feature type="transmembrane region" description="Helical" evidence="1">
    <location>
        <begin position="261"/>
        <end position="278"/>
    </location>
</feature>
<name>U2YER2_9EURY</name>
<sequence length="283" mass="29014">MLAVAVIAVSTSAVLVRASHAPSLVTAFYRVLFMTATVAPFVGGHRAAVSSLSRRDWAVIVVSGVALAAHFASWFVSIEYTSIAASTVLVQTQPIFVALGAWLVLDERPNRAVSVGVVLAVCGVAVTSVGGLLGAPLVGSAPLLGDALALCGAVCASAYVLAGRAVRQRLALVPYTTLVYAVCTLTLLALVLLRGLPLFAYPPREWALFLAMALLPGFFGHTALNWTLEHLESSVVSVALLGEPVGAAILALALFGEYPGPATVVGGCVILAGIGATARGRNA</sequence>
<dbReference type="PANTHER" id="PTHR22911">
    <property type="entry name" value="ACYL-MALONYL CONDENSING ENZYME-RELATED"/>
    <property type="match status" value="1"/>
</dbReference>
<feature type="domain" description="EamA" evidence="2">
    <location>
        <begin position="2"/>
        <end position="128"/>
    </location>
</feature>
<feature type="transmembrane region" description="Helical" evidence="1">
    <location>
        <begin position="83"/>
        <end position="105"/>
    </location>
</feature>
<feature type="transmembrane region" description="Helical" evidence="1">
    <location>
        <begin position="112"/>
        <end position="135"/>
    </location>
</feature>
<feature type="transmembrane region" description="Helical" evidence="1">
    <location>
        <begin position="206"/>
        <end position="228"/>
    </location>
</feature>
<dbReference type="InterPro" id="IPR000620">
    <property type="entry name" value="EamA_dom"/>
</dbReference>
<dbReference type="SUPFAM" id="SSF103481">
    <property type="entry name" value="Multidrug resistance efflux transporter EmrE"/>
    <property type="match status" value="2"/>
</dbReference>
<dbReference type="Pfam" id="PF00892">
    <property type="entry name" value="EamA"/>
    <property type="match status" value="2"/>
</dbReference>
<reference evidence="3 4" key="1">
    <citation type="submission" date="2013-09" db="EMBL/GenBank/DDBJ databases">
        <title>Whole genome sequencing of Halarchaeum acidiphilum strain MH1-52-1.</title>
        <authorList>
            <person name="Shimane Y."/>
            <person name="Minegishi H."/>
            <person name="Nishi S."/>
            <person name="Echigo A."/>
            <person name="Shuto A."/>
            <person name="Konishi M."/>
            <person name="Ito T."/>
            <person name="Ohkuma M."/>
            <person name="Ohta Y."/>
            <person name="Nagano Y."/>
            <person name="Tsubouchi T."/>
            <person name="Mori K."/>
            <person name="Usui K."/>
            <person name="Kamekura M."/>
            <person name="Usami R."/>
            <person name="Takaki Y."/>
            <person name="Hatada Y."/>
        </authorList>
    </citation>
    <scope>NUCLEOTIDE SEQUENCE [LARGE SCALE GENOMIC DNA]</scope>
    <source>
        <strain evidence="3 4">JCM 16109</strain>
    </source>
</reference>
<protein>
    <submittedName>
        <fullName evidence="3">Permease of the drug/metabolite transporter (DMT) superfamily</fullName>
    </submittedName>
</protein>
<dbReference type="eggNOG" id="arCOG00271">
    <property type="taxonomic scope" value="Archaea"/>
</dbReference>
<evidence type="ECO:0000259" key="2">
    <source>
        <dbReference type="Pfam" id="PF00892"/>
    </source>
</evidence>
<keyword evidence="4" id="KW-1185">Reference proteome</keyword>
<dbReference type="InterPro" id="IPR037185">
    <property type="entry name" value="EmrE-like"/>
</dbReference>
<dbReference type="EMBL" id="BATA01000019">
    <property type="protein sequence ID" value="GAD52316.1"/>
    <property type="molecule type" value="Genomic_DNA"/>
</dbReference>
<dbReference type="GO" id="GO:0016020">
    <property type="term" value="C:membrane"/>
    <property type="evidence" value="ECO:0007669"/>
    <property type="project" value="InterPro"/>
</dbReference>
<organism evidence="3 4">
    <name type="scientific">Halarchaeum acidiphilum MH1-52-1</name>
    <dbReference type="NCBI Taxonomy" id="1261545"/>
    <lineage>
        <taxon>Archaea</taxon>
        <taxon>Methanobacteriati</taxon>
        <taxon>Methanobacteriota</taxon>
        <taxon>Stenosarchaea group</taxon>
        <taxon>Halobacteria</taxon>
        <taxon>Halobacteriales</taxon>
        <taxon>Halobacteriaceae</taxon>
    </lineage>
</organism>
<keyword evidence="1" id="KW-0472">Membrane</keyword>
<proteinExistence type="predicted"/>